<keyword evidence="4" id="KW-1185">Reference proteome</keyword>
<feature type="domain" description="ChsH2 C-terminal OB-fold" evidence="1">
    <location>
        <begin position="63"/>
        <end position="130"/>
    </location>
</feature>
<dbReference type="PANTHER" id="PTHR34075:SF5">
    <property type="entry name" value="BLR3430 PROTEIN"/>
    <property type="match status" value="1"/>
</dbReference>
<dbReference type="PANTHER" id="PTHR34075">
    <property type="entry name" value="BLR3430 PROTEIN"/>
    <property type="match status" value="1"/>
</dbReference>
<dbReference type="InterPro" id="IPR002878">
    <property type="entry name" value="ChsH2_C"/>
</dbReference>
<dbReference type="Proteomes" id="UP001589867">
    <property type="component" value="Unassembled WGS sequence"/>
</dbReference>
<dbReference type="Gene3D" id="6.10.30.10">
    <property type="match status" value="1"/>
</dbReference>
<dbReference type="SUPFAM" id="SSF50249">
    <property type="entry name" value="Nucleic acid-binding proteins"/>
    <property type="match status" value="1"/>
</dbReference>
<organism evidence="3 4">
    <name type="scientific">Phytohabitans kaempferiae</name>
    <dbReference type="NCBI Taxonomy" id="1620943"/>
    <lineage>
        <taxon>Bacteria</taxon>
        <taxon>Bacillati</taxon>
        <taxon>Actinomycetota</taxon>
        <taxon>Actinomycetes</taxon>
        <taxon>Micromonosporales</taxon>
        <taxon>Micromonosporaceae</taxon>
    </lineage>
</organism>
<evidence type="ECO:0000313" key="4">
    <source>
        <dbReference type="Proteomes" id="UP001589867"/>
    </source>
</evidence>
<dbReference type="Pfam" id="PF12172">
    <property type="entry name" value="zf-ChsH2"/>
    <property type="match status" value="1"/>
</dbReference>
<sequence>MNDDIAKAPPADLFTLETDMWTEPFWAAARDHRLVVCRCAACGQTRFPPGPYCPACRSQQAEWPELPGTGEVFAYTVVSRSIVPEMDASIPYVPAVIALDGADGCRIISNVVGCPVSEVAVGSAVQVEWEDRADGATIPRFRMRRT</sequence>
<evidence type="ECO:0000313" key="3">
    <source>
        <dbReference type="EMBL" id="MFC0529767.1"/>
    </source>
</evidence>
<dbReference type="RefSeq" id="WP_377252828.1">
    <property type="nucleotide sequence ID" value="NZ_JBHLUH010000039.1"/>
</dbReference>
<evidence type="ECO:0000259" key="2">
    <source>
        <dbReference type="Pfam" id="PF12172"/>
    </source>
</evidence>
<accession>A0ABV6M4Z4</accession>
<feature type="domain" description="ChsH2 rubredoxin-like zinc ribbon" evidence="2">
    <location>
        <begin position="26"/>
        <end position="60"/>
    </location>
</feature>
<dbReference type="EMBL" id="JBHLUH010000039">
    <property type="protein sequence ID" value="MFC0529767.1"/>
    <property type="molecule type" value="Genomic_DNA"/>
</dbReference>
<dbReference type="InterPro" id="IPR052513">
    <property type="entry name" value="Thioester_dehydratase-like"/>
</dbReference>
<dbReference type="InterPro" id="IPR022002">
    <property type="entry name" value="ChsH2_Znr"/>
</dbReference>
<gene>
    <name evidence="3" type="ORF">ACFFIA_19090</name>
</gene>
<name>A0ABV6M4Z4_9ACTN</name>
<comment type="caution">
    <text evidence="3">The sequence shown here is derived from an EMBL/GenBank/DDBJ whole genome shotgun (WGS) entry which is preliminary data.</text>
</comment>
<proteinExistence type="predicted"/>
<protein>
    <submittedName>
        <fullName evidence="3">Zn-ribbon domain-containing OB-fold protein</fullName>
    </submittedName>
</protein>
<evidence type="ECO:0000259" key="1">
    <source>
        <dbReference type="Pfam" id="PF01796"/>
    </source>
</evidence>
<dbReference type="InterPro" id="IPR012340">
    <property type="entry name" value="NA-bd_OB-fold"/>
</dbReference>
<dbReference type="Pfam" id="PF01796">
    <property type="entry name" value="OB_ChsH2_C"/>
    <property type="match status" value="1"/>
</dbReference>
<reference evidence="3 4" key="1">
    <citation type="submission" date="2024-09" db="EMBL/GenBank/DDBJ databases">
        <authorList>
            <person name="Sun Q."/>
            <person name="Mori K."/>
        </authorList>
    </citation>
    <scope>NUCLEOTIDE SEQUENCE [LARGE SCALE GENOMIC DNA]</scope>
    <source>
        <strain evidence="3 4">TBRC 3947</strain>
    </source>
</reference>